<reference evidence="2" key="3">
    <citation type="submission" date="2025-09" db="UniProtKB">
        <authorList>
            <consortium name="Ensembl"/>
        </authorList>
    </citation>
    <scope>IDENTIFICATION</scope>
</reference>
<dbReference type="InParanoid" id="A0A668AAY1"/>
<reference evidence="2" key="2">
    <citation type="submission" date="2025-08" db="UniProtKB">
        <authorList>
            <consortium name="Ensembl"/>
        </authorList>
    </citation>
    <scope>IDENTIFICATION</scope>
</reference>
<gene>
    <name evidence="2" type="primary">buc</name>
</gene>
<evidence type="ECO:0000313" key="3">
    <source>
        <dbReference type="Proteomes" id="UP000472263"/>
    </source>
</evidence>
<accession>A0A668AAY1</accession>
<dbReference type="GO" id="GO:0060832">
    <property type="term" value="P:oocyte animal/vegetal axis specification"/>
    <property type="evidence" value="ECO:0007669"/>
    <property type="project" value="Ensembl"/>
</dbReference>
<feature type="region of interest" description="Disordered" evidence="1">
    <location>
        <begin position="528"/>
        <end position="561"/>
    </location>
</feature>
<dbReference type="AlphaFoldDB" id="A0A668AAY1"/>
<dbReference type="Proteomes" id="UP000472263">
    <property type="component" value="Chromosome 17"/>
</dbReference>
<reference evidence="2" key="1">
    <citation type="submission" date="2019-06" db="EMBL/GenBank/DDBJ databases">
        <authorList>
            <consortium name="Wellcome Sanger Institute Data Sharing"/>
        </authorList>
    </citation>
    <scope>NUCLEOTIDE SEQUENCE [LARGE SCALE GENOMIC DNA]</scope>
</reference>
<feature type="region of interest" description="Disordered" evidence="1">
    <location>
        <begin position="100"/>
        <end position="127"/>
    </location>
</feature>
<evidence type="ECO:0000256" key="1">
    <source>
        <dbReference type="SAM" id="MobiDB-lite"/>
    </source>
</evidence>
<dbReference type="Ensembl" id="ENSMMDT00005051593.1">
    <property type="protein sequence ID" value="ENSMMDP00005050597.1"/>
    <property type="gene ID" value="ENSMMDG00005022941.1"/>
</dbReference>
<evidence type="ECO:0000313" key="2">
    <source>
        <dbReference type="Ensembl" id="ENSMMDP00005050597.1"/>
    </source>
</evidence>
<dbReference type="GO" id="GO:0016333">
    <property type="term" value="P:morphogenesis of follicular epithelium"/>
    <property type="evidence" value="ECO:0007669"/>
    <property type="project" value="Ensembl"/>
</dbReference>
<feature type="region of interest" description="Disordered" evidence="1">
    <location>
        <begin position="439"/>
        <end position="498"/>
    </location>
</feature>
<dbReference type="GO" id="GO:0007315">
    <property type="term" value="P:pole plasm assembly"/>
    <property type="evidence" value="ECO:0007669"/>
    <property type="project" value="Ensembl"/>
</dbReference>
<dbReference type="GeneTree" id="ENSGT00940000171744"/>
<protein>
    <submittedName>
        <fullName evidence="2">Bucky ball</fullName>
    </submittedName>
</protein>
<proteinExistence type="predicted"/>
<keyword evidence="3" id="KW-1185">Reference proteome</keyword>
<organism evidence="2 3">
    <name type="scientific">Myripristis murdjan</name>
    <name type="common">pinecone soldierfish</name>
    <dbReference type="NCBI Taxonomy" id="586833"/>
    <lineage>
        <taxon>Eukaryota</taxon>
        <taxon>Metazoa</taxon>
        <taxon>Chordata</taxon>
        <taxon>Craniata</taxon>
        <taxon>Vertebrata</taxon>
        <taxon>Euteleostomi</taxon>
        <taxon>Actinopterygii</taxon>
        <taxon>Neopterygii</taxon>
        <taxon>Teleostei</taxon>
        <taxon>Neoteleostei</taxon>
        <taxon>Acanthomorphata</taxon>
        <taxon>Holocentriformes</taxon>
        <taxon>Holocentridae</taxon>
        <taxon>Myripristis</taxon>
    </lineage>
</organism>
<dbReference type="PANTHER" id="PTHR38654">
    <property type="entry name" value="BUCKY BALL-RELATED"/>
    <property type="match status" value="1"/>
</dbReference>
<feature type="compositionally biased region" description="Low complexity" evidence="1">
    <location>
        <begin position="545"/>
        <end position="561"/>
    </location>
</feature>
<sequence length="561" mass="63103">MADMNNPTHSLGSGHPHHHHYVFNRTRPFFYVQPPSQPFYMYQWNMNLNPYGNPASGLPYMRQYMAPYPCMSGYPGYVIPQAPVYPVEYRHMFNPHRPSSSAYGVQLRHHHSRQTKETASSEVQTDQSDLLTKLTDSLDALAISDIAAKEGKEPVTPDTEVLPPKIVTQSSFDTGKTIETAMPSDSTAQEPRNSESVLNNMGKVVWDLKAEAHDKAQDDTQSLVSGIGILPLDSSSVNGEDEDVHFSCEMPCLAEKLHHTVALEVMNGKRNLGVEAEEDLPYRILRLPCDKVTTGMLQQDQPLWLIDPSTSTTVFPQNYMSVASSHSAYYSYYPYPTVQTCVCCGKSLGRTNERMPFGGGKGGSMQNEYQDRSDEAEEVVTEGAEVPHHVYSYSTARSSPHACPTPYLPPFHLYPKRRSRKTCNYEEHDAVGEMVVHKEQAEHGNGQGPDRCPPAQATRKSNKYKGRGQRNPPSRNHNDKPWLERPAAVAPNSGGSCGLKYKLRSSRPYCGTDEECLQHNRPACKASFQQRPRRTYHDYQENEVSNSYRSRGSTTRRSTRY</sequence>
<dbReference type="PANTHER" id="PTHR38654:SF1">
    <property type="entry name" value="BUCKY BALL"/>
    <property type="match status" value="1"/>
</dbReference>
<name>A0A668AAY1_9TELE</name>
<dbReference type="InterPro" id="IPR053309">
    <property type="entry name" value="Balbiani_Body_Formation"/>
</dbReference>